<keyword evidence="4" id="KW-0472">Membrane</keyword>
<evidence type="ECO:0000256" key="5">
    <source>
        <dbReference type="ARBA" id="ARBA00023237"/>
    </source>
</evidence>
<dbReference type="InterPro" id="IPR011990">
    <property type="entry name" value="TPR-like_helical_dom_sf"/>
</dbReference>
<sequence>MKNIKISILAFLVLANLSCSDRLELLPEQSLAGSQAFSSAANAEATLRGVYSQTQLLDVFGSGPQIIYDFQADNTDFVGSFPTLQDINAYVTTSPNATLQAYWQVHYRVINAANSVIENVPNIKDPKLTPEISKRLVAEAKFLRAITHFNLLHMFAQPYSVQSGATPGVPLLLTSFTGEITFPARATVAATYEQIRKDLNEALTDLPAVTTPASRGRATKGAAAGFLSRLHLYKGEYQLAADFANQIVGTPASYALATNYSFYGATPTAEHIFAIINSATDNGRTGSGGWASYHRPAANGGRGDCAMTASLETSFKKEETDKRYVDLSTMVTAADGQRKRMTLKFQDAANNTDLAPLLRTSEVYLTRAEALAELNGINEESLKLVNGIRSRAGLPAWTSTTFTTKEEFVSAILEERRKELCFEGHRKMDLQRRGLPLRTTGPQAALAVFGGQKTVLPLPQREIDLNKSLVQNAGY</sequence>
<evidence type="ECO:0000256" key="1">
    <source>
        <dbReference type="ARBA" id="ARBA00004442"/>
    </source>
</evidence>
<keyword evidence="9" id="KW-1185">Reference proteome</keyword>
<feature type="domain" description="SusD-like N-terminal" evidence="7">
    <location>
        <begin position="84"/>
        <end position="232"/>
    </location>
</feature>
<evidence type="ECO:0000256" key="2">
    <source>
        <dbReference type="ARBA" id="ARBA00006275"/>
    </source>
</evidence>
<dbReference type="InterPro" id="IPR033985">
    <property type="entry name" value="SusD-like_N"/>
</dbReference>
<dbReference type="AlphaFoldDB" id="A0AAE3KSN8"/>
<dbReference type="GO" id="GO:0009279">
    <property type="term" value="C:cell outer membrane"/>
    <property type="evidence" value="ECO:0007669"/>
    <property type="project" value="UniProtKB-SubCell"/>
</dbReference>
<keyword evidence="5" id="KW-0998">Cell outer membrane</keyword>
<accession>A0AAE3KSN8</accession>
<dbReference type="SUPFAM" id="SSF48452">
    <property type="entry name" value="TPR-like"/>
    <property type="match status" value="1"/>
</dbReference>
<dbReference type="Proteomes" id="UP001204144">
    <property type="component" value="Unassembled WGS sequence"/>
</dbReference>
<organism evidence="8 9">
    <name type="scientific">Lacihabitans soyangensis</name>
    <dbReference type="NCBI Taxonomy" id="869394"/>
    <lineage>
        <taxon>Bacteria</taxon>
        <taxon>Pseudomonadati</taxon>
        <taxon>Bacteroidota</taxon>
        <taxon>Cytophagia</taxon>
        <taxon>Cytophagales</taxon>
        <taxon>Leadbetterellaceae</taxon>
        <taxon>Lacihabitans</taxon>
    </lineage>
</organism>
<dbReference type="EMBL" id="RJUF01000015">
    <property type="protein sequence ID" value="MCP9762789.1"/>
    <property type="molecule type" value="Genomic_DNA"/>
</dbReference>
<proteinExistence type="inferred from homology"/>
<evidence type="ECO:0000256" key="4">
    <source>
        <dbReference type="ARBA" id="ARBA00023136"/>
    </source>
</evidence>
<name>A0AAE3KSN8_9BACT</name>
<dbReference type="RefSeq" id="WP_255036562.1">
    <property type="nucleotide sequence ID" value="NZ_RJUF01000015.1"/>
</dbReference>
<evidence type="ECO:0000313" key="8">
    <source>
        <dbReference type="EMBL" id="MCP9762789.1"/>
    </source>
</evidence>
<reference evidence="8 9" key="1">
    <citation type="submission" date="2018-11" db="EMBL/GenBank/DDBJ databases">
        <title>Novel bacteria species description.</title>
        <authorList>
            <person name="Han J.-H."/>
        </authorList>
    </citation>
    <scope>NUCLEOTIDE SEQUENCE [LARGE SCALE GENOMIC DNA]</scope>
    <source>
        <strain evidence="8 9">KCTC23259</strain>
    </source>
</reference>
<comment type="subcellular location">
    <subcellularLocation>
        <location evidence="1">Cell outer membrane</location>
    </subcellularLocation>
</comment>
<dbReference type="InterPro" id="IPR012944">
    <property type="entry name" value="SusD_RagB_dom"/>
</dbReference>
<dbReference type="Pfam" id="PF14322">
    <property type="entry name" value="SusD-like_3"/>
    <property type="match status" value="1"/>
</dbReference>
<comment type="caution">
    <text evidence="8">The sequence shown here is derived from an EMBL/GenBank/DDBJ whole genome shotgun (WGS) entry which is preliminary data.</text>
</comment>
<evidence type="ECO:0000256" key="3">
    <source>
        <dbReference type="ARBA" id="ARBA00022729"/>
    </source>
</evidence>
<feature type="domain" description="RagB/SusD" evidence="6">
    <location>
        <begin position="346"/>
        <end position="475"/>
    </location>
</feature>
<keyword evidence="3" id="KW-0732">Signal</keyword>
<evidence type="ECO:0000259" key="7">
    <source>
        <dbReference type="Pfam" id="PF14322"/>
    </source>
</evidence>
<dbReference type="CDD" id="cd08977">
    <property type="entry name" value="SusD"/>
    <property type="match status" value="1"/>
</dbReference>
<dbReference type="Gene3D" id="1.25.40.390">
    <property type="match status" value="1"/>
</dbReference>
<evidence type="ECO:0000259" key="6">
    <source>
        <dbReference type="Pfam" id="PF07980"/>
    </source>
</evidence>
<evidence type="ECO:0000313" key="9">
    <source>
        <dbReference type="Proteomes" id="UP001204144"/>
    </source>
</evidence>
<gene>
    <name evidence="8" type="ORF">EGI31_07455</name>
</gene>
<dbReference type="Pfam" id="PF07980">
    <property type="entry name" value="SusD_RagB"/>
    <property type="match status" value="1"/>
</dbReference>
<protein>
    <submittedName>
        <fullName evidence="8">RagB/SusD family nutrient uptake outer membrane protein</fullName>
    </submittedName>
</protein>
<comment type="similarity">
    <text evidence="2">Belongs to the SusD family.</text>
</comment>